<proteinExistence type="predicted"/>
<keyword evidence="2" id="KW-0378">Hydrolase</keyword>
<dbReference type="RefSeq" id="WP_163915511.1">
    <property type="nucleotide sequence ID" value="NZ_JAAGWD010000005.1"/>
</dbReference>
<keyword evidence="3" id="KW-1185">Reference proteome</keyword>
<name>A0A6B3LXU1_9BACT</name>
<organism evidence="2 3">
    <name type="scientific">Pontibacter burrus</name>
    <dbReference type="NCBI Taxonomy" id="2704466"/>
    <lineage>
        <taxon>Bacteria</taxon>
        <taxon>Pseudomonadati</taxon>
        <taxon>Bacteroidota</taxon>
        <taxon>Cytophagia</taxon>
        <taxon>Cytophagales</taxon>
        <taxon>Hymenobacteraceae</taxon>
        <taxon>Pontibacter</taxon>
    </lineage>
</organism>
<dbReference type="GO" id="GO:0004180">
    <property type="term" value="F:carboxypeptidase activity"/>
    <property type="evidence" value="ECO:0007669"/>
    <property type="project" value="UniProtKB-KW"/>
</dbReference>
<accession>A0A6B3LXU1</accession>
<keyword evidence="2" id="KW-0121">Carboxypeptidase</keyword>
<keyword evidence="2" id="KW-0645">Protease</keyword>
<sequence>MNKLILAAVFLFLSISAYSQAIVINGNVLHRKEPIPFVNIGIKKKGIGTAASMEGTFTLTLQQTSLTDTLTFSAVGFNELSVPVKTIVERKLTEFALTEKTTQLREVAVKSKAAKVKKLGTIARNPLVNGTSQTENSNDISELAKFITIDGKPVYVLSTSLYLRSIKIDSANMRINFYKNVDGLPGERIVEKSIIKRLPLDKGWVTIDLEPYNIAIDEDFYIGYEYLPDPSHQEKYLFTFGGAFGGSHFMRKVSLGEWKKGIGARQAAYVTVRQ</sequence>
<evidence type="ECO:0000313" key="3">
    <source>
        <dbReference type="Proteomes" id="UP000474777"/>
    </source>
</evidence>
<comment type="caution">
    <text evidence="2">The sequence shown here is derived from an EMBL/GenBank/DDBJ whole genome shotgun (WGS) entry which is preliminary data.</text>
</comment>
<dbReference type="AlphaFoldDB" id="A0A6B3LXU1"/>
<evidence type="ECO:0000256" key="1">
    <source>
        <dbReference type="SAM" id="SignalP"/>
    </source>
</evidence>
<protein>
    <submittedName>
        <fullName evidence="2">Carboxypeptidase-like regulatory domain-containing protein</fullName>
    </submittedName>
</protein>
<dbReference type="Pfam" id="PF13715">
    <property type="entry name" value="CarbopepD_reg_2"/>
    <property type="match status" value="1"/>
</dbReference>
<reference evidence="2 3" key="1">
    <citation type="submission" date="2020-02" db="EMBL/GenBank/DDBJ databases">
        <authorList>
            <person name="Kim M.K."/>
        </authorList>
    </citation>
    <scope>NUCLEOTIDE SEQUENCE [LARGE SCALE GENOMIC DNA]</scope>
    <source>
        <strain evidence="2 3">BT327</strain>
    </source>
</reference>
<dbReference type="InterPro" id="IPR008969">
    <property type="entry name" value="CarboxyPept-like_regulatory"/>
</dbReference>
<feature type="signal peptide" evidence="1">
    <location>
        <begin position="1"/>
        <end position="21"/>
    </location>
</feature>
<keyword evidence="1" id="KW-0732">Signal</keyword>
<dbReference type="EMBL" id="JAAGWD010000005">
    <property type="protein sequence ID" value="NEM98628.1"/>
    <property type="molecule type" value="Genomic_DNA"/>
</dbReference>
<dbReference type="SUPFAM" id="SSF49464">
    <property type="entry name" value="Carboxypeptidase regulatory domain-like"/>
    <property type="match status" value="1"/>
</dbReference>
<dbReference type="Proteomes" id="UP000474777">
    <property type="component" value="Unassembled WGS sequence"/>
</dbReference>
<evidence type="ECO:0000313" key="2">
    <source>
        <dbReference type="EMBL" id="NEM98628.1"/>
    </source>
</evidence>
<gene>
    <name evidence="2" type="ORF">GXP69_13060</name>
</gene>
<feature type="chain" id="PRO_5025451176" evidence="1">
    <location>
        <begin position="22"/>
        <end position="274"/>
    </location>
</feature>